<dbReference type="EMBL" id="JACRSZ010000003">
    <property type="protein sequence ID" value="MBC8572255.1"/>
    <property type="molecule type" value="Genomic_DNA"/>
</dbReference>
<accession>A0ABR7N774</accession>
<evidence type="ECO:0000256" key="6">
    <source>
        <dbReference type="SAM" id="Phobius"/>
    </source>
</evidence>
<dbReference type="RefSeq" id="WP_249307241.1">
    <property type="nucleotide sequence ID" value="NZ_JACRSZ010000003.1"/>
</dbReference>
<evidence type="ECO:0000256" key="2">
    <source>
        <dbReference type="ARBA" id="ARBA00022692"/>
    </source>
</evidence>
<dbReference type="Proteomes" id="UP000657421">
    <property type="component" value="Unassembled WGS sequence"/>
</dbReference>
<feature type="transmembrane region" description="Helical" evidence="6">
    <location>
        <begin position="68"/>
        <end position="87"/>
    </location>
</feature>
<reference evidence="7 8" key="1">
    <citation type="submission" date="2020-08" db="EMBL/GenBank/DDBJ databases">
        <title>Genome public.</title>
        <authorList>
            <person name="Liu C."/>
            <person name="Sun Q."/>
        </authorList>
    </citation>
    <scope>NUCLEOTIDE SEQUENCE [LARGE SCALE GENOMIC DNA]</scope>
    <source>
        <strain evidence="7 8">NSJ-46</strain>
    </source>
</reference>
<keyword evidence="3" id="KW-0133">Cell shape</keyword>
<feature type="transmembrane region" description="Helical" evidence="6">
    <location>
        <begin position="12"/>
        <end position="29"/>
    </location>
</feature>
<keyword evidence="8" id="KW-1185">Reference proteome</keyword>
<evidence type="ECO:0000256" key="1">
    <source>
        <dbReference type="ARBA" id="ARBA00004141"/>
    </source>
</evidence>
<sequence>MIKQYKLRDYKFRLVLWVIALTVLGIMIIGSADSDVQSKQIIGLILGLIAMVIVSLIDYTWLLKFYWIFYFIGLAMLGAIMLVGRNVNGATRWLVIGGIQIQPSDFMKIILIMFYAQYFAKHEDDISNPKTIIKSLLILAVPLVLIYKQPNLSTTILTLLLFSVIYFVAGLSYKVIGGILVVLIPAFTVLISMILKPGQTLIQEYQIRRILAWLYPDQYPSDAAQQVNSIMAIGSGQLYGKGLDTTAIESVKNGNFIPEAQTDFIFAVAGEEIGFLGCCIIIILEMLIAIECIRVGQKARERSGSILCCGMGALIALQSIMNICVATGLMPNTGLPLPFVSSGLSSLITLFVGIGLVLNVGLQVKKY</sequence>
<evidence type="ECO:0000313" key="7">
    <source>
        <dbReference type="EMBL" id="MBC8572255.1"/>
    </source>
</evidence>
<feature type="transmembrane region" description="Helical" evidence="6">
    <location>
        <begin position="305"/>
        <end position="330"/>
    </location>
</feature>
<organism evidence="7 8">
    <name type="scientific">Jingyaoa shaoxingensis</name>
    <dbReference type="NCBI Taxonomy" id="2763671"/>
    <lineage>
        <taxon>Bacteria</taxon>
        <taxon>Bacillati</taxon>
        <taxon>Bacillota</taxon>
        <taxon>Clostridia</taxon>
        <taxon>Lachnospirales</taxon>
        <taxon>Lachnospiraceae</taxon>
        <taxon>Jingyaoa</taxon>
    </lineage>
</organism>
<evidence type="ECO:0000256" key="5">
    <source>
        <dbReference type="ARBA" id="ARBA00023136"/>
    </source>
</evidence>
<feature type="transmembrane region" description="Helical" evidence="6">
    <location>
        <begin position="153"/>
        <end position="169"/>
    </location>
</feature>
<feature type="transmembrane region" description="Helical" evidence="6">
    <location>
        <begin position="273"/>
        <end position="293"/>
    </location>
</feature>
<feature type="transmembrane region" description="Helical" evidence="6">
    <location>
        <begin position="41"/>
        <end position="61"/>
    </location>
</feature>
<evidence type="ECO:0000256" key="3">
    <source>
        <dbReference type="ARBA" id="ARBA00022960"/>
    </source>
</evidence>
<dbReference type="PANTHER" id="PTHR30474">
    <property type="entry name" value="CELL CYCLE PROTEIN"/>
    <property type="match status" value="1"/>
</dbReference>
<evidence type="ECO:0000256" key="4">
    <source>
        <dbReference type="ARBA" id="ARBA00022989"/>
    </source>
</evidence>
<name>A0ABR7N774_9FIRM</name>
<protein>
    <submittedName>
        <fullName evidence="7">Rod shape-determining protein RodA</fullName>
    </submittedName>
</protein>
<feature type="transmembrane region" description="Helical" evidence="6">
    <location>
        <begin position="176"/>
        <end position="195"/>
    </location>
</feature>
<comment type="subcellular location">
    <subcellularLocation>
        <location evidence="1">Membrane</location>
        <topology evidence="1">Multi-pass membrane protein</topology>
    </subcellularLocation>
</comment>
<feature type="transmembrane region" description="Helical" evidence="6">
    <location>
        <begin position="342"/>
        <end position="362"/>
    </location>
</feature>
<keyword evidence="2 6" id="KW-0812">Transmembrane</keyword>
<proteinExistence type="predicted"/>
<keyword evidence="4 6" id="KW-1133">Transmembrane helix</keyword>
<dbReference type="InterPro" id="IPR001182">
    <property type="entry name" value="FtsW/RodA"/>
</dbReference>
<dbReference type="Pfam" id="PF01098">
    <property type="entry name" value="FTSW_RODA_SPOVE"/>
    <property type="match status" value="1"/>
</dbReference>
<keyword evidence="5 6" id="KW-0472">Membrane</keyword>
<evidence type="ECO:0000313" key="8">
    <source>
        <dbReference type="Proteomes" id="UP000657421"/>
    </source>
</evidence>
<gene>
    <name evidence="7" type="ORF">H8716_04025</name>
</gene>
<comment type="caution">
    <text evidence="7">The sequence shown here is derived from an EMBL/GenBank/DDBJ whole genome shotgun (WGS) entry which is preliminary data.</text>
</comment>
<dbReference type="PANTHER" id="PTHR30474:SF1">
    <property type="entry name" value="PEPTIDOGLYCAN GLYCOSYLTRANSFERASE MRDB"/>
    <property type="match status" value="1"/>
</dbReference>